<protein>
    <recommendedName>
        <fullName evidence="3 10">Beta sliding clamp</fullName>
    </recommendedName>
</protein>
<dbReference type="EMBL" id="UPXX01000029">
    <property type="protein sequence ID" value="VBB45009.1"/>
    <property type="molecule type" value="Genomic_DNA"/>
</dbReference>
<dbReference type="SMART" id="SM00480">
    <property type="entry name" value="POL3Bc"/>
    <property type="match status" value="1"/>
</dbReference>
<dbReference type="InterPro" id="IPR022637">
    <property type="entry name" value="DNA_polIII_beta_cen"/>
</dbReference>
<organism evidence="14">
    <name type="scientific">Uncultured Desulfatiglans sp</name>
    <dbReference type="NCBI Taxonomy" id="1748965"/>
    <lineage>
        <taxon>Bacteria</taxon>
        <taxon>Pseudomonadati</taxon>
        <taxon>Thermodesulfobacteriota</taxon>
        <taxon>Desulfobacteria</taxon>
        <taxon>Desulfatiglandales</taxon>
        <taxon>Desulfatiglandaceae</taxon>
        <taxon>Desulfatiglans</taxon>
        <taxon>environmental samples</taxon>
    </lineage>
</organism>
<gene>
    <name evidence="14" type="ORF">TRIP_B350154</name>
</gene>
<dbReference type="Gene3D" id="3.10.150.10">
    <property type="entry name" value="DNA Polymerase III, subunit A, domain 2"/>
    <property type="match status" value="1"/>
</dbReference>
<dbReference type="AlphaFoldDB" id="A0A653AAA8"/>
<evidence type="ECO:0000256" key="9">
    <source>
        <dbReference type="ARBA" id="ARBA00023125"/>
    </source>
</evidence>
<evidence type="ECO:0000256" key="5">
    <source>
        <dbReference type="ARBA" id="ARBA00022679"/>
    </source>
</evidence>
<evidence type="ECO:0000256" key="6">
    <source>
        <dbReference type="ARBA" id="ARBA00022695"/>
    </source>
</evidence>
<evidence type="ECO:0000259" key="11">
    <source>
        <dbReference type="Pfam" id="PF00712"/>
    </source>
</evidence>
<accession>A0A653AAA8</accession>
<dbReference type="GO" id="GO:0003677">
    <property type="term" value="F:DNA binding"/>
    <property type="evidence" value="ECO:0007669"/>
    <property type="project" value="UniProtKB-UniRule"/>
</dbReference>
<dbReference type="PIRSF" id="PIRSF000804">
    <property type="entry name" value="DNA_pol_III_b"/>
    <property type="match status" value="1"/>
</dbReference>
<keyword evidence="5 10" id="KW-0808">Transferase</keyword>
<evidence type="ECO:0000313" key="14">
    <source>
        <dbReference type="EMBL" id="VBB45009.1"/>
    </source>
</evidence>
<evidence type="ECO:0000256" key="7">
    <source>
        <dbReference type="ARBA" id="ARBA00022705"/>
    </source>
</evidence>
<evidence type="ECO:0000259" key="13">
    <source>
        <dbReference type="Pfam" id="PF02768"/>
    </source>
</evidence>
<dbReference type="PANTHER" id="PTHR30478:SF0">
    <property type="entry name" value="BETA SLIDING CLAMP"/>
    <property type="match status" value="1"/>
</dbReference>
<feature type="domain" description="DNA polymerase III beta sliding clamp central" evidence="12">
    <location>
        <begin position="128"/>
        <end position="248"/>
    </location>
</feature>
<dbReference type="InterPro" id="IPR022635">
    <property type="entry name" value="DNA_polIII_beta_C"/>
</dbReference>
<keyword evidence="6 10" id="KW-0548">Nucleotidyltransferase</keyword>
<dbReference type="PANTHER" id="PTHR30478">
    <property type="entry name" value="DNA POLYMERASE III SUBUNIT BETA"/>
    <property type="match status" value="1"/>
</dbReference>
<reference evidence="14" key="1">
    <citation type="submission" date="2018-07" db="EMBL/GenBank/DDBJ databases">
        <authorList>
            <consortium name="Genoscope - CEA"/>
            <person name="William W."/>
        </authorList>
    </citation>
    <scope>NUCLEOTIDE SEQUENCE</scope>
    <source>
        <strain evidence="14">IK1</strain>
    </source>
</reference>
<keyword evidence="8 10" id="KW-0239">DNA-directed DNA polymerase</keyword>
<keyword evidence="4 10" id="KW-0963">Cytoplasm</keyword>
<evidence type="ECO:0000259" key="12">
    <source>
        <dbReference type="Pfam" id="PF02767"/>
    </source>
</evidence>
<dbReference type="InterPro" id="IPR022634">
    <property type="entry name" value="DNA_polIII_beta_N"/>
</dbReference>
<dbReference type="Gene3D" id="3.70.10.10">
    <property type="match status" value="1"/>
</dbReference>
<dbReference type="Pfam" id="PF02767">
    <property type="entry name" value="DNA_pol3_beta_2"/>
    <property type="match status" value="1"/>
</dbReference>
<name>A0A653AAA8_UNCDX</name>
<evidence type="ECO:0000256" key="8">
    <source>
        <dbReference type="ARBA" id="ARBA00022932"/>
    </source>
</evidence>
<evidence type="ECO:0000256" key="4">
    <source>
        <dbReference type="ARBA" id="ARBA00022490"/>
    </source>
</evidence>
<dbReference type="SUPFAM" id="SSF55979">
    <property type="entry name" value="DNA clamp"/>
    <property type="match status" value="3"/>
</dbReference>
<dbReference type="GO" id="GO:0005737">
    <property type="term" value="C:cytoplasm"/>
    <property type="evidence" value="ECO:0007669"/>
    <property type="project" value="UniProtKB-SubCell"/>
</dbReference>
<evidence type="ECO:0000256" key="10">
    <source>
        <dbReference type="PIRNR" id="PIRNR000804"/>
    </source>
</evidence>
<keyword evidence="7 10" id="KW-0235">DNA replication</keyword>
<dbReference type="Pfam" id="PF02768">
    <property type="entry name" value="DNA_pol3_beta_3"/>
    <property type="match status" value="1"/>
</dbReference>
<dbReference type="GO" id="GO:0008408">
    <property type="term" value="F:3'-5' exonuclease activity"/>
    <property type="evidence" value="ECO:0007669"/>
    <property type="project" value="InterPro"/>
</dbReference>
<sequence length="372" mass="40948">MNFTIPKNELFRMISKLKGIPKRSSSMAVLSHLHVMTAKDALFITATDLEVAVRVKTRAEVFDKGAVALPGDPFFRIVQKMPGGDISFEAGENHRVRITGGSARFTLAGLSGEEFPEFPNIMFKERLTIPSKTLQNMLEKTLFAVSRNEGMVSLAGVFVAMCGNNGSNTLCMVATDGHRLAKVETRSHQQVPVLQEGVIIPLKGGMELLRMARETDEDLELQIDKNNIAASLTDETLVIRLLSGQFPDYRAVLENIDGVPVVSDRESFGECLERIQVIAKNQSNHTSLSLTGSEFMEIKAASHDLGDAEDRINVQTDLQEISVGFNAGYLLEGLKVMRSRDLDILLKDSKSPALITGKEDEGFSYVVMPMRA</sequence>
<dbReference type="NCBIfam" id="TIGR00663">
    <property type="entry name" value="dnan"/>
    <property type="match status" value="1"/>
</dbReference>
<comment type="function">
    <text evidence="10">Confers DNA tethering and processivity to DNA polymerases and other proteins. Acts as a clamp, forming a ring around DNA (a reaction catalyzed by the clamp-loading complex) which diffuses in an ATP-independent manner freely and bidirectionally along dsDNA. Initially characterized for its ability to contact the catalytic subunit of DNA polymerase III (Pol III), a complex, multichain enzyme responsible for most of the replicative synthesis in bacteria; Pol III exhibits 3'-5' exonuclease proofreading activity. The beta chain is required for initiation of replication as well as for processivity of DNA replication.</text>
</comment>
<comment type="subunit">
    <text evidence="10">Forms a ring-shaped head-to-tail homodimer around DNA.</text>
</comment>
<comment type="similarity">
    <text evidence="2 10">Belongs to the beta sliding clamp family.</text>
</comment>
<dbReference type="GO" id="GO:0009360">
    <property type="term" value="C:DNA polymerase III complex"/>
    <property type="evidence" value="ECO:0007669"/>
    <property type="project" value="InterPro"/>
</dbReference>
<comment type="subcellular location">
    <subcellularLocation>
        <location evidence="1 10">Cytoplasm</location>
    </subcellularLocation>
</comment>
<dbReference type="InterPro" id="IPR046938">
    <property type="entry name" value="DNA_clamp_sf"/>
</dbReference>
<dbReference type="GO" id="GO:0003887">
    <property type="term" value="F:DNA-directed DNA polymerase activity"/>
    <property type="evidence" value="ECO:0007669"/>
    <property type="project" value="UniProtKB-UniRule"/>
</dbReference>
<keyword evidence="9" id="KW-0238">DNA-binding</keyword>
<proteinExistence type="inferred from homology"/>
<feature type="domain" description="DNA polymerase III beta sliding clamp N-terminal" evidence="11">
    <location>
        <begin position="1"/>
        <end position="118"/>
    </location>
</feature>
<evidence type="ECO:0000256" key="3">
    <source>
        <dbReference type="ARBA" id="ARBA00021035"/>
    </source>
</evidence>
<dbReference type="CDD" id="cd00140">
    <property type="entry name" value="beta_clamp"/>
    <property type="match status" value="1"/>
</dbReference>
<evidence type="ECO:0000256" key="1">
    <source>
        <dbReference type="ARBA" id="ARBA00004496"/>
    </source>
</evidence>
<feature type="domain" description="DNA polymerase III beta sliding clamp C-terminal" evidence="13">
    <location>
        <begin position="262"/>
        <end position="371"/>
    </location>
</feature>
<dbReference type="InterPro" id="IPR001001">
    <property type="entry name" value="DNA_polIII_beta"/>
</dbReference>
<dbReference type="Pfam" id="PF00712">
    <property type="entry name" value="DNA_pol3_beta"/>
    <property type="match status" value="1"/>
</dbReference>
<evidence type="ECO:0000256" key="2">
    <source>
        <dbReference type="ARBA" id="ARBA00010752"/>
    </source>
</evidence>
<dbReference type="GO" id="GO:0006271">
    <property type="term" value="P:DNA strand elongation involved in DNA replication"/>
    <property type="evidence" value="ECO:0007669"/>
    <property type="project" value="TreeGrafter"/>
</dbReference>